<evidence type="ECO:0000256" key="2">
    <source>
        <dbReference type="ARBA" id="ARBA00022723"/>
    </source>
</evidence>
<evidence type="ECO:0000256" key="5">
    <source>
        <dbReference type="ARBA" id="ARBA00034078"/>
    </source>
</evidence>
<dbReference type="PROSITE" id="PS51296">
    <property type="entry name" value="RIESKE"/>
    <property type="match status" value="1"/>
</dbReference>
<keyword evidence="4" id="KW-0411">Iron-sulfur</keyword>
<comment type="cofactor">
    <cofactor evidence="5">
        <name>[2Fe-2S] cluster</name>
        <dbReference type="ChEBI" id="CHEBI:190135"/>
    </cofactor>
</comment>
<keyword evidence="9" id="KW-1185">Reference proteome</keyword>
<evidence type="ECO:0000256" key="4">
    <source>
        <dbReference type="ARBA" id="ARBA00023014"/>
    </source>
</evidence>
<organism evidence="8 9">
    <name type="scientific">Oceanibacterium hippocampi</name>
    <dbReference type="NCBI Taxonomy" id="745714"/>
    <lineage>
        <taxon>Bacteria</taxon>
        <taxon>Pseudomonadati</taxon>
        <taxon>Pseudomonadota</taxon>
        <taxon>Alphaproteobacteria</taxon>
        <taxon>Sneathiellales</taxon>
        <taxon>Sneathiellaceae</taxon>
        <taxon>Oceanibacterium</taxon>
    </lineage>
</organism>
<dbReference type="FunCoup" id="A0A1Y5RAK3">
    <property type="interactions" value="89"/>
</dbReference>
<dbReference type="PANTHER" id="PTHR21496:SF0">
    <property type="entry name" value="RIESKE DOMAIN-CONTAINING PROTEIN"/>
    <property type="match status" value="1"/>
</dbReference>
<dbReference type="InParanoid" id="A0A1Y5RAK3"/>
<dbReference type="GO" id="GO:0046872">
    <property type="term" value="F:metal ion binding"/>
    <property type="evidence" value="ECO:0007669"/>
    <property type="project" value="UniProtKB-KW"/>
</dbReference>
<keyword evidence="8" id="KW-0560">Oxidoreductase</keyword>
<dbReference type="PANTHER" id="PTHR21496">
    <property type="entry name" value="FERREDOXIN-RELATED"/>
    <property type="match status" value="1"/>
</dbReference>
<keyword evidence="1" id="KW-0001">2Fe-2S</keyword>
<dbReference type="GO" id="GO:0051537">
    <property type="term" value="F:2 iron, 2 sulfur cluster binding"/>
    <property type="evidence" value="ECO:0007669"/>
    <property type="project" value="UniProtKB-KW"/>
</dbReference>
<keyword evidence="3" id="KW-0408">Iron</keyword>
<evidence type="ECO:0000256" key="6">
    <source>
        <dbReference type="ARBA" id="ARBA00038001"/>
    </source>
</evidence>
<dbReference type="InterPro" id="IPR036922">
    <property type="entry name" value="Rieske_2Fe-2S_sf"/>
</dbReference>
<keyword evidence="2" id="KW-0479">Metal-binding</keyword>
<dbReference type="SUPFAM" id="SSF50022">
    <property type="entry name" value="ISP domain"/>
    <property type="match status" value="1"/>
</dbReference>
<gene>
    <name evidence="8" type="primary">ndoA</name>
    <name evidence="8" type="ORF">OCH7691_00193</name>
</gene>
<dbReference type="EMBL" id="FWFR01000001">
    <property type="protein sequence ID" value="SLN12983.1"/>
    <property type="molecule type" value="Genomic_DNA"/>
</dbReference>
<dbReference type="RefSeq" id="WP_085883423.1">
    <property type="nucleotide sequence ID" value="NZ_FWFR01000001.1"/>
</dbReference>
<feature type="domain" description="Rieske" evidence="7">
    <location>
        <begin position="4"/>
        <end position="99"/>
    </location>
</feature>
<accession>A0A1Y5RAK3</accession>
<proteinExistence type="inferred from homology"/>
<protein>
    <submittedName>
        <fullName evidence="8">Naphthalene 1,2-dioxygenase system ferredoxin subunit</fullName>
    </submittedName>
</protein>
<evidence type="ECO:0000259" key="7">
    <source>
        <dbReference type="PROSITE" id="PS51296"/>
    </source>
</evidence>
<dbReference type="Proteomes" id="UP000193200">
    <property type="component" value="Unassembled WGS sequence"/>
</dbReference>
<dbReference type="OrthoDB" id="9800167at2"/>
<evidence type="ECO:0000313" key="9">
    <source>
        <dbReference type="Proteomes" id="UP000193200"/>
    </source>
</evidence>
<name>A0A1Y5RAK3_9PROT</name>
<reference evidence="8 9" key="1">
    <citation type="submission" date="2017-03" db="EMBL/GenBank/DDBJ databases">
        <authorList>
            <person name="Afonso C.L."/>
            <person name="Miller P.J."/>
            <person name="Scott M.A."/>
            <person name="Spackman E."/>
            <person name="Goraichik I."/>
            <person name="Dimitrov K.M."/>
            <person name="Suarez D.L."/>
            <person name="Swayne D.E."/>
        </authorList>
    </citation>
    <scope>NUCLEOTIDE SEQUENCE [LARGE SCALE GENOMIC DNA]</scope>
    <source>
        <strain evidence="8 9">CECT 7691</strain>
    </source>
</reference>
<keyword evidence="8" id="KW-0223">Dioxygenase</keyword>
<dbReference type="GO" id="GO:0051213">
    <property type="term" value="F:dioxygenase activity"/>
    <property type="evidence" value="ECO:0007669"/>
    <property type="project" value="UniProtKB-KW"/>
</dbReference>
<evidence type="ECO:0000256" key="1">
    <source>
        <dbReference type="ARBA" id="ARBA00022714"/>
    </source>
</evidence>
<dbReference type="CDD" id="cd03528">
    <property type="entry name" value="Rieske_RO_ferredoxin"/>
    <property type="match status" value="1"/>
</dbReference>
<dbReference type="Gene3D" id="2.102.10.10">
    <property type="entry name" value="Rieske [2Fe-2S] iron-sulphur domain"/>
    <property type="match status" value="1"/>
</dbReference>
<sequence>MPWCKIGTKSDLSDGEVMGVEVEGVPLAVYNVDGEFFATHNICTHAFALLSDGYVEDGKIECPLHQGIFDIRTGKAESGPVEDDVRTFTVRIEGDDLLVEI</sequence>
<dbReference type="AlphaFoldDB" id="A0A1Y5RAK3"/>
<dbReference type="InterPro" id="IPR017941">
    <property type="entry name" value="Rieske_2Fe-2S"/>
</dbReference>
<comment type="similarity">
    <text evidence="6">Belongs to the bacterial ring-hydroxylating dioxygenase ferredoxin component family.</text>
</comment>
<dbReference type="Pfam" id="PF00355">
    <property type="entry name" value="Rieske"/>
    <property type="match status" value="1"/>
</dbReference>
<evidence type="ECO:0000313" key="8">
    <source>
        <dbReference type="EMBL" id="SLN12983.1"/>
    </source>
</evidence>
<evidence type="ECO:0000256" key="3">
    <source>
        <dbReference type="ARBA" id="ARBA00023004"/>
    </source>
</evidence>